<dbReference type="InterPro" id="IPR001841">
    <property type="entry name" value="Znf_RING"/>
</dbReference>
<keyword evidence="7" id="KW-1185">Reference proteome</keyword>
<proteinExistence type="predicted"/>
<dbReference type="InterPro" id="IPR027370">
    <property type="entry name" value="Znf-RING_euk"/>
</dbReference>
<sequence>MASSHTKLEENLKCSICLEIFKDPVVLHCSHSFCKACLDGSWNGKEVKECPLLLSVLRDAGGWVLFRFILPSRFLGLFM</sequence>
<dbReference type="PROSITE" id="PS50089">
    <property type="entry name" value="ZF_RING_2"/>
    <property type="match status" value="1"/>
</dbReference>
<dbReference type="Pfam" id="PF13445">
    <property type="entry name" value="zf-RING_UBOX"/>
    <property type="match status" value="1"/>
</dbReference>
<dbReference type="AlphaFoldDB" id="A0AAR2KCS2"/>
<evidence type="ECO:0000256" key="1">
    <source>
        <dbReference type="ARBA" id="ARBA00022723"/>
    </source>
</evidence>
<evidence type="ECO:0000313" key="6">
    <source>
        <dbReference type="Ensembl" id="ENSPNAP00000062128.1"/>
    </source>
</evidence>
<evidence type="ECO:0000259" key="5">
    <source>
        <dbReference type="PROSITE" id="PS50089"/>
    </source>
</evidence>
<evidence type="ECO:0000256" key="3">
    <source>
        <dbReference type="ARBA" id="ARBA00022833"/>
    </source>
</evidence>
<dbReference type="GO" id="GO:0008270">
    <property type="term" value="F:zinc ion binding"/>
    <property type="evidence" value="ECO:0007669"/>
    <property type="project" value="UniProtKB-KW"/>
</dbReference>
<dbReference type="InterPro" id="IPR013083">
    <property type="entry name" value="Znf_RING/FYVE/PHD"/>
</dbReference>
<keyword evidence="1" id="KW-0479">Metal-binding</keyword>
<evidence type="ECO:0000256" key="4">
    <source>
        <dbReference type="PROSITE-ProRule" id="PRU00175"/>
    </source>
</evidence>
<dbReference type="PANTHER" id="PTHR25465:SF14">
    <property type="entry name" value="E3 UBIQUITIN-PROTEIN LIGASE TRIM65"/>
    <property type="match status" value="1"/>
</dbReference>
<dbReference type="PROSITE" id="PS00518">
    <property type="entry name" value="ZF_RING_1"/>
    <property type="match status" value="1"/>
</dbReference>
<dbReference type="Ensembl" id="ENSPNAT00000043645.1">
    <property type="protein sequence ID" value="ENSPNAP00000062128.1"/>
    <property type="gene ID" value="ENSPNAG00000035105.1"/>
</dbReference>
<feature type="domain" description="RING-type" evidence="5">
    <location>
        <begin position="14"/>
        <end position="52"/>
    </location>
</feature>
<evidence type="ECO:0000313" key="7">
    <source>
        <dbReference type="Proteomes" id="UP001501920"/>
    </source>
</evidence>
<name>A0AAR2KCS2_PYGNA</name>
<dbReference type="Gene3D" id="3.30.40.10">
    <property type="entry name" value="Zinc/RING finger domain, C3HC4 (zinc finger)"/>
    <property type="match status" value="1"/>
</dbReference>
<reference evidence="6" key="3">
    <citation type="submission" date="2025-09" db="UniProtKB">
        <authorList>
            <consortium name="Ensembl"/>
        </authorList>
    </citation>
    <scope>IDENTIFICATION</scope>
</reference>
<dbReference type="GeneTree" id="ENSGT01060000253360"/>
<organism evidence="6 7">
    <name type="scientific">Pygocentrus nattereri</name>
    <name type="common">Red-bellied piranha</name>
    <dbReference type="NCBI Taxonomy" id="42514"/>
    <lineage>
        <taxon>Eukaryota</taxon>
        <taxon>Metazoa</taxon>
        <taxon>Chordata</taxon>
        <taxon>Craniata</taxon>
        <taxon>Vertebrata</taxon>
        <taxon>Euteleostomi</taxon>
        <taxon>Actinopterygii</taxon>
        <taxon>Neopterygii</taxon>
        <taxon>Teleostei</taxon>
        <taxon>Ostariophysi</taxon>
        <taxon>Characiformes</taxon>
        <taxon>Characoidei</taxon>
        <taxon>Pygocentrus</taxon>
    </lineage>
</organism>
<keyword evidence="2 4" id="KW-0863">Zinc-finger</keyword>
<dbReference type="Proteomes" id="UP001501920">
    <property type="component" value="Chromosome 12"/>
</dbReference>
<dbReference type="SUPFAM" id="SSF57850">
    <property type="entry name" value="RING/U-box"/>
    <property type="match status" value="1"/>
</dbReference>
<dbReference type="InterPro" id="IPR051051">
    <property type="entry name" value="E3_ubiq-ligase_TRIM/RNF"/>
</dbReference>
<evidence type="ECO:0000256" key="2">
    <source>
        <dbReference type="ARBA" id="ARBA00022771"/>
    </source>
</evidence>
<reference evidence="6" key="2">
    <citation type="submission" date="2025-08" db="UniProtKB">
        <authorList>
            <consortium name="Ensembl"/>
        </authorList>
    </citation>
    <scope>IDENTIFICATION</scope>
</reference>
<keyword evidence="3" id="KW-0862">Zinc</keyword>
<protein>
    <recommendedName>
        <fullName evidence="5">RING-type domain-containing protein</fullName>
    </recommendedName>
</protein>
<dbReference type="PANTHER" id="PTHR25465">
    <property type="entry name" value="B-BOX DOMAIN CONTAINING"/>
    <property type="match status" value="1"/>
</dbReference>
<accession>A0AAR2KCS2</accession>
<dbReference type="SMART" id="SM00184">
    <property type="entry name" value="RING"/>
    <property type="match status" value="1"/>
</dbReference>
<dbReference type="InterPro" id="IPR017907">
    <property type="entry name" value="Znf_RING_CS"/>
</dbReference>
<reference evidence="6 7" key="1">
    <citation type="submission" date="2020-10" db="EMBL/GenBank/DDBJ databases">
        <title>Pygocentrus nattereri (red-bellied piranha) genome, fPygNat1, primary haplotype.</title>
        <authorList>
            <person name="Myers G."/>
            <person name="Meyer A."/>
            <person name="Karagic N."/>
            <person name="Pippel M."/>
            <person name="Winkler S."/>
            <person name="Tracey A."/>
            <person name="Wood J."/>
            <person name="Formenti G."/>
            <person name="Howe K."/>
            <person name="Fedrigo O."/>
            <person name="Jarvis E.D."/>
        </authorList>
    </citation>
    <scope>NUCLEOTIDE SEQUENCE [LARGE SCALE GENOMIC DNA]</scope>
</reference>